<reference evidence="2" key="1">
    <citation type="submission" date="2016-10" db="EMBL/GenBank/DDBJ databases">
        <authorList>
            <person name="Varghese N."/>
            <person name="Submissions S."/>
        </authorList>
    </citation>
    <scope>NUCLEOTIDE SEQUENCE [LARGE SCALE GENOMIC DNA]</scope>
    <source>
        <strain evidence="2">DSM 25811 / CCM 8410 / LMG 26954 / E90</strain>
    </source>
</reference>
<organism evidence="1 2">
    <name type="scientific">Niabella drilacis (strain DSM 25811 / CCM 8410 / CCUG 62505 / LMG 26954 / E90)</name>
    <dbReference type="NCBI Taxonomy" id="1285928"/>
    <lineage>
        <taxon>Bacteria</taxon>
        <taxon>Pseudomonadati</taxon>
        <taxon>Bacteroidota</taxon>
        <taxon>Chitinophagia</taxon>
        <taxon>Chitinophagales</taxon>
        <taxon>Chitinophagaceae</taxon>
        <taxon>Niabella</taxon>
    </lineage>
</organism>
<dbReference type="STRING" id="1285928.SAMN04487894_107170"/>
<proteinExistence type="predicted"/>
<dbReference type="AlphaFoldDB" id="A0A1G6TCA5"/>
<sequence length="138" mass="16256">MEVTISRFWSINDDDGISRAAVLLKRSRVDAQVSRYIFDYIWTHILAQKKLMQKGNYAFTLFFDVIRKTHRFFYDSIYNTDTVKFHPAGRNRKYNGVRTTEVSISCNCNLFDELITPGVYAGLVYDMFREVYIAQYGF</sequence>
<name>A0A1G6TCA5_NIADE</name>
<accession>A0A1G6TCA5</accession>
<evidence type="ECO:0000313" key="2">
    <source>
        <dbReference type="Proteomes" id="UP000198757"/>
    </source>
</evidence>
<dbReference type="RefSeq" id="WP_090390779.1">
    <property type="nucleotide sequence ID" value="NZ_FMZO01000007.1"/>
</dbReference>
<keyword evidence="2" id="KW-1185">Reference proteome</keyword>
<dbReference type="EMBL" id="FMZO01000007">
    <property type="protein sequence ID" value="SDD26762.1"/>
    <property type="molecule type" value="Genomic_DNA"/>
</dbReference>
<dbReference type="OrthoDB" id="1248258at2"/>
<gene>
    <name evidence="1" type="ORF">SAMN04487894_107170</name>
</gene>
<dbReference type="Proteomes" id="UP000198757">
    <property type="component" value="Unassembled WGS sequence"/>
</dbReference>
<evidence type="ECO:0000313" key="1">
    <source>
        <dbReference type="EMBL" id="SDD26762.1"/>
    </source>
</evidence>
<protein>
    <submittedName>
        <fullName evidence="1">Uncharacterized protein</fullName>
    </submittedName>
</protein>